<dbReference type="CDD" id="cd18622">
    <property type="entry name" value="GH32_Inu-like"/>
    <property type="match status" value="1"/>
</dbReference>
<dbReference type="PANTHER" id="PTHR42800">
    <property type="entry name" value="EXOINULINASE INUD (AFU_ORTHOLOGUE AFUA_5G00480)"/>
    <property type="match status" value="1"/>
</dbReference>
<dbReference type="InterPro" id="IPR013320">
    <property type="entry name" value="ConA-like_dom_sf"/>
</dbReference>
<reference evidence="8 9" key="1">
    <citation type="submission" date="2018-11" db="EMBL/GenBank/DDBJ databases">
        <authorList>
            <person name="Mardanov A.V."/>
            <person name="Ravin N.V."/>
            <person name="Dedysh S.N."/>
        </authorList>
    </citation>
    <scope>NUCLEOTIDE SEQUENCE [LARGE SCALE GENOMIC DNA]</scope>
    <source>
        <strain evidence="8 9">AF10</strain>
    </source>
</reference>
<dbReference type="InterPro" id="IPR001362">
    <property type="entry name" value="Glyco_hydro_32"/>
</dbReference>
<evidence type="ECO:0000259" key="6">
    <source>
        <dbReference type="Pfam" id="PF00251"/>
    </source>
</evidence>
<dbReference type="InterPro" id="IPR013189">
    <property type="entry name" value="Glyco_hydro_32_C"/>
</dbReference>
<keyword evidence="9" id="KW-1185">Reference proteome</keyword>
<dbReference type="PROSITE" id="PS00609">
    <property type="entry name" value="GLYCOSYL_HYDROL_F32"/>
    <property type="match status" value="1"/>
</dbReference>
<dbReference type="SUPFAM" id="SSF49899">
    <property type="entry name" value="Concanavalin A-like lectins/glucanases"/>
    <property type="match status" value="1"/>
</dbReference>
<evidence type="ECO:0000256" key="3">
    <source>
        <dbReference type="ARBA" id="ARBA00023295"/>
    </source>
</evidence>
<sequence length="507" mass="56332">MIFQITRLLLAATILSAAAAQTAPAPYNEPFRPQVHFSPRERWMNDPNGLVFFEGEYHLFFQHNPLGDTPGHISWGHAVSTDLLHWHELPVAIPATDKELVFTGSVVVDEKNSSHQCENHQPCLVAIYTAHNDTPHHEAQALAVSQDRGRTWKRFSGNPVLDRNVPEFRDPGVTWNDETKSWLMVVSLPNDHKVVFYTSPDLIEWTELSTFGPAATVSGQWECPNLLKIPTADGKQSLYALKIGVNPGSLQGGSGEQYFLGTFDGHHFTQSSDPGSHGWTDYGKDSYCAISFNHLPAGEPPTLIGWMDDWQYADKLPTVPWRGQMTIPRHLALLKDADGLALQQTPVTAPIRAKSTSLVASITQPTTTLFTTDQPTELTLTIDPADAQTFGLRLYSDPAHWTEVAIDRTTMKLSTDRTHATNITAPDFPARTEAPLSPNRPLDLHLILDRSSVEVFAQNGTTAMTNLTMPTTQNLRVELFRTQGTHPLKVIGQRWTLRSVWSSAQAK</sequence>
<gene>
    <name evidence="8" type="ORF">GRAN_4091</name>
</gene>
<dbReference type="GO" id="GO:0005737">
    <property type="term" value="C:cytoplasm"/>
    <property type="evidence" value="ECO:0007669"/>
    <property type="project" value="TreeGrafter"/>
</dbReference>
<keyword evidence="3 4" id="KW-0326">Glycosidase</keyword>
<evidence type="ECO:0000256" key="4">
    <source>
        <dbReference type="RuleBase" id="RU362110"/>
    </source>
</evidence>
<protein>
    <submittedName>
        <fullName evidence="8">Sucrose-6-phosphate hydrolase</fullName>
    </submittedName>
</protein>
<dbReference type="SUPFAM" id="SSF75005">
    <property type="entry name" value="Arabinanase/levansucrase/invertase"/>
    <property type="match status" value="1"/>
</dbReference>
<feature type="chain" id="PRO_5020916444" evidence="5">
    <location>
        <begin position="20"/>
        <end position="507"/>
    </location>
</feature>
<dbReference type="Gene3D" id="2.60.120.560">
    <property type="entry name" value="Exo-inulinase, domain 1"/>
    <property type="match status" value="1"/>
</dbReference>
<feature type="domain" description="Glycosyl hydrolase family 32 N-terminal" evidence="6">
    <location>
        <begin position="36"/>
        <end position="346"/>
    </location>
</feature>
<dbReference type="Pfam" id="PF08244">
    <property type="entry name" value="Glyco_hydro_32C"/>
    <property type="match status" value="1"/>
</dbReference>
<organism evidence="8 9">
    <name type="scientific">Granulicella sibirica</name>
    <dbReference type="NCBI Taxonomy" id="2479048"/>
    <lineage>
        <taxon>Bacteria</taxon>
        <taxon>Pseudomonadati</taxon>
        <taxon>Acidobacteriota</taxon>
        <taxon>Terriglobia</taxon>
        <taxon>Terriglobales</taxon>
        <taxon>Acidobacteriaceae</taxon>
        <taxon>Granulicella</taxon>
    </lineage>
</organism>
<evidence type="ECO:0000313" key="9">
    <source>
        <dbReference type="Proteomes" id="UP000289437"/>
    </source>
</evidence>
<feature type="domain" description="Glycosyl hydrolase family 32 C-terminal" evidence="7">
    <location>
        <begin position="362"/>
        <end position="487"/>
    </location>
</feature>
<evidence type="ECO:0000256" key="1">
    <source>
        <dbReference type="ARBA" id="ARBA00009902"/>
    </source>
</evidence>
<evidence type="ECO:0000256" key="5">
    <source>
        <dbReference type="SAM" id="SignalP"/>
    </source>
</evidence>
<comment type="similarity">
    <text evidence="1 4">Belongs to the glycosyl hydrolase 32 family.</text>
</comment>
<evidence type="ECO:0000313" key="8">
    <source>
        <dbReference type="EMBL" id="RXH54987.1"/>
    </source>
</evidence>
<feature type="signal peptide" evidence="5">
    <location>
        <begin position="1"/>
        <end position="19"/>
    </location>
</feature>
<dbReference type="RefSeq" id="WP_241655026.1">
    <property type="nucleotide sequence ID" value="NZ_RDSM01000003.1"/>
</dbReference>
<dbReference type="InterPro" id="IPR018053">
    <property type="entry name" value="Glyco_hydro_32_AS"/>
</dbReference>
<dbReference type="SMART" id="SM00640">
    <property type="entry name" value="Glyco_32"/>
    <property type="match status" value="1"/>
</dbReference>
<dbReference type="PANTHER" id="PTHR42800:SF1">
    <property type="entry name" value="EXOINULINASE INUD (AFU_ORTHOLOGUE AFUA_5G00480)"/>
    <property type="match status" value="1"/>
</dbReference>
<keyword evidence="5" id="KW-0732">Signal</keyword>
<dbReference type="Pfam" id="PF00251">
    <property type="entry name" value="Glyco_hydro_32N"/>
    <property type="match status" value="1"/>
</dbReference>
<comment type="caution">
    <text evidence="8">The sequence shown here is derived from an EMBL/GenBank/DDBJ whole genome shotgun (WGS) entry which is preliminary data.</text>
</comment>
<dbReference type="Proteomes" id="UP000289437">
    <property type="component" value="Unassembled WGS sequence"/>
</dbReference>
<dbReference type="AlphaFoldDB" id="A0A4Q0SW17"/>
<dbReference type="GO" id="GO:0004575">
    <property type="term" value="F:sucrose alpha-glucosidase activity"/>
    <property type="evidence" value="ECO:0007669"/>
    <property type="project" value="TreeGrafter"/>
</dbReference>
<dbReference type="EMBL" id="RDSM01000003">
    <property type="protein sequence ID" value="RXH54987.1"/>
    <property type="molecule type" value="Genomic_DNA"/>
</dbReference>
<proteinExistence type="inferred from homology"/>
<evidence type="ECO:0000259" key="7">
    <source>
        <dbReference type="Pfam" id="PF08244"/>
    </source>
</evidence>
<reference evidence="9" key="2">
    <citation type="submission" date="2019-02" db="EMBL/GenBank/DDBJ databases">
        <title>Granulicella sibirica sp. nov., a psychrotolerant acidobacterium isolated from an organic soil layer in forested tundra, West Siberia.</title>
        <authorList>
            <person name="Oshkin I.Y."/>
            <person name="Kulichevskaya I.S."/>
            <person name="Rijpstra W.I.C."/>
            <person name="Sinninghe Damste J.S."/>
            <person name="Rakitin A.L."/>
            <person name="Ravin N.V."/>
            <person name="Dedysh S.N."/>
        </authorList>
    </citation>
    <scope>NUCLEOTIDE SEQUENCE [LARGE SCALE GENOMIC DNA]</scope>
    <source>
        <strain evidence="9">AF10</strain>
    </source>
</reference>
<dbReference type="InterPro" id="IPR013148">
    <property type="entry name" value="Glyco_hydro_32_N"/>
</dbReference>
<dbReference type="Gene3D" id="2.115.10.20">
    <property type="entry name" value="Glycosyl hydrolase domain, family 43"/>
    <property type="match status" value="1"/>
</dbReference>
<evidence type="ECO:0000256" key="2">
    <source>
        <dbReference type="ARBA" id="ARBA00022801"/>
    </source>
</evidence>
<name>A0A4Q0SW17_9BACT</name>
<dbReference type="InterPro" id="IPR023296">
    <property type="entry name" value="Glyco_hydro_beta-prop_sf"/>
</dbReference>
<keyword evidence="2 4" id="KW-0378">Hydrolase</keyword>
<dbReference type="GO" id="GO:0005987">
    <property type="term" value="P:sucrose catabolic process"/>
    <property type="evidence" value="ECO:0007669"/>
    <property type="project" value="TreeGrafter"/>
</dbReference>
<accession>A0A4Q0SW17</accession>